<accession>A0A6C0BCP3</accession>
<dbReference type="AlphaFoldDB" id="A0A6C0BCP3"/>
<name>A0A6C0BCP3_9ZZZZ</name>
<protein>
    <submittedName>
        <fullName evidence="1">Uncharacterized protein</fullName>
    </submittedName>
</protein>
<evidence type="ECO:0000313" key="1">
    <source>
        <dbReference type="EMBL" id="QHS89339.1"/>
    </source>
</evidence>
<reference evidence="1" key="1">
    <citation type="journal article" date="2020" name="Nature">
        <title>Giant virus diversity and host interactions through global metagenomics.</title>
        <authorList>
            <person name="Schulz F."/>
            <person name="Roux S."/>
            <person name="Paez-Espino D."/>
            <person name="Jungbluth S."/>
            <person name="Walsh D.A."/>
            <person name="Denef V.J."/>
            <person name="McMahon K.D."/>
            <person name="Konstantinidis K.T."/>
            <person name="Eloe-Fadrosh E.A."/>
            <person name="Kyrpides N.C."/>
            <person name="Woyke T."/>
        </authorList>
    </citation>
    <scope>NUCLEOTIDE SEQUENCE</scope>
    <source>
        <strain evidence="1">GVMAG-M-3300010158-60</strain>
    </source>
</reference>
<proteinExistence type="predicted"/>
<organism evidence="1">
    <name type="scientific">viral metagenome</name>
    <dbReference type="NCBI Taxonomy" id="1070528"/>
    <lineage>
        <taxon>unclassified sequences</taxon>
        <taxon>metagenomes</taxon>
        <taxon>organismal metagenomes</taxon>
    </lineage>
</organism>
<sequence>MDRSRPSTTPVQSALTAFSMKFHEHLSTIPVEFRPSTISAYENISTSTFVVDMKQSTLHGNFSSIRLSHSTILIEKNIEERKIFFSKTSDDDYYERLSTLTATHMVNFENLVKERQQREAELAVLNKVKEYLNNQVKTL</sequence>
<dbReference type="EMBL" id="MN739108">
    <property type="protein sequence ID" value="QHS89339.1"/>
    <property type="molecule type" value="Genomic_DNA"/>
</dbReference>